<feature type="compositionally biased region" description="Basic and acidic residues" evidence="3">
    <location>
        <begin position="417"/>
        <end position="444"/>
    </location>
</feature>
<evidence type="ECO:0000256" key="2">
    <source>
        <dbReference type="SAM" id="Coils"/>
    </source>
</evidence>
<accession>A0AAD4P5M3</accession>
<protein>
    <recommendedName>
        <fullName evidence="4">CCHC-type domain-containing protein</fullName>
    </recommendedName>
</protein>
<feature type="region of interest" description="Disordered" evidence="3">
    <location>
        <begin position="731"/>
        <end position="754"/>
    </location>
</feature>
<dbReference type="SUPFAM" id="SSF57756">
    <property type="entry name" value="Retrovirus zinc finger-like domains"/>
    <property type="match status" value="1"/>
</dbReference>
<reference evidence="5 6" key="1">
    <citation type="journal article" date="2021" name="Nat. Commun.">
        <title>Incipient diploidization of the medicinal plant Perilla within 10,000 years.</title>
        <authorList>
            <person name="Zhang Y."/>
            <person name="Shen Q."/>
            <person name="Leng L."/>
            <person name="Zhang D."/>
            <person name="Chen S."/>
            <person name="Shi Y."/>
            <person name="Ning Z."/>
            <person name="Chen S."/>
        </authorList>
    </citation>
    <scope>NUCLEOTIDE SEQUENCE [LARGE SCALE GENOMIC DNA]</scope>
    <source>
        <strain evidence="6">cv. PC099</strain>
    </source>
</reference>
<feature type="compositionally biased region" description="Basic and acidic residues" evidence="3">
    <location>
        <begin position="690"/>
        <end position="701"/>
    </location>
</feature>
<gene>
    <name evidence="5" type="ORF">C2S53_008903</name>
</gene>
<evidence type="ECO:0000313" key="5">
    <source>
        <dbReference type="EMBL" id="KAH6826707.1"/>
    </source>
</evidence>
<feature type="compositionally biased region" description="Low complexity" evidence="3">
    <location>
        <begin position="341"/>
        <end position="356"/>
    </location>
</feature>
<keyword evidence="2" id="KW-0175">Coiled coil</keyword>
<organism evidence="5 6">
    <name type="scientific">Perilla frutescens var. hirtella</name>
    <name type="common">Perilla citriodora</name>
    <name type="synonym">Perilla setoyensis</name>
    <dbReference type="NCBI Taxonomy" id="608512"/>
    <lineage>
        <taxon>Eukaryota</taxon>
        <taxon>Viridiplantae</taxon>
        <taxon>Streptophyta</taxon>
        <taxon>Embryophyta</taxon>
        <taxon>Tracheophyta</taxon>
        <taxon>Spermatophyta</taxon>
        <taxon>Magnoliopsida</taxon>
        <taxon>eudicotyledons</taxon>
        <taxon>Gunneridae</taxon>
        <taxon>Pentapetalae</taxon>
        <taxon>asterids</taxon>
        <taxon>lamiids</taxon>
        <taxon>Lamiales</taxon>
        <taxon>Lamiaceae</taxon>
        <taxon>Nepetoideae</taxon>
        <taxon>Elsholtzieae</taxon>
        <taxon>Perilla</taxon>
    </lineage>
</organism>
<dbReference type="GO" id="GO:0003676">
    <property type="term" value="F:nucleic acid binding"/>
    <property type="evidence" value="ECO:0007669"/>
    <property type="project" value="InterPro"/>
</dbReference>
<dbReference type="InterPro" id="IPR001878">
    <property type="entry name" value="Znf_CCHC"/>
</dbReference>
<keyword evidence="1" id="KW-0479">Metal-binding</keyword>
<feature type="compositionally biased region" description="Polar residues" evidence="3">
    <location>
        <begin position="319"/>
        <end position="340"/>
    </location>
</feature>
<keyword evidence="6" id="KW-1185">Reference proteome</keyword>
<feature type="region of interest" description="Disordered" evidence="3">
    <location>
        <begin position="417"/>
        <end position="461"/>
    </location>
</feature>
<comment type="caution">
    <text evidence="5">The sequence shown here is derived from an EMBL/GenBank/DDBJ whole genome shotgun (WGS) entry which is preliminary data.</text>
</comment>
<dbReference type="InterPro" id="IPR036875">
    <property type="entry name" value="Znf_CCHC_sf"/>
</dbReference>
<dbReference type="Gene3D" id="4.10.60.10">
    <property type="entry name" value="Zinc finger, CCHC-type"/>
    <property type="match status" value="1"/>
</dbReference>
<feature type="domain" description="CCHC-type" evidence="4">
    <location>
        <begin position="71"/>
        <end position="86"/>
    </location>
</feature>
<dbReference type="InterPro" id="IPR054722">
    <property type="entry name" value="PolX-like_BBD"/>
</dbReference>
<dbReference type="PROSITE" id="PS50158">
    <property type="entry name" value="ZF_CCHC"/>
    <property type="match status" value="1"/>
</dbReference>
<keyword evidence="1" id="KW-0862">Zinc</keyword>
<name>A0AAD4P5M3_PERFH</name>
<feature type="coiled-coil region" evidence="2">
    <location>
        <begin position="179"/>
        <end position="250"/>
    </location>
</feature>
<proteinExistence type="predicted"/>
<evidence type="ECO:0000256" key="1">
    <source>
        <dbReference type="PROSITE-ProRule" id="PRU00047"/>
    </source>
</evidence>
<dbReference type="EMBL" id="SDAM02000162">
    <property type="protein sequence ID" value="KAH6826707.1"/>
    <property type="molecule type" value="Genomic_DNA"/>
</dbReference>
<feature type="compositionally biased region" description="Acidic residues" evidence="3">
    <location>
        <begin position="657"/>
        <end position="675"/>
    </location>
</feature>
<feature type="region of interest" description="Disordered" evidence="3">
    <location>
        <begin position="618"/>
        <end position="706"/>
    </location>
</feature>
<keyword evidence="1" id="KW-0863">Zinc-finger</keyword>
<feature type="region of interest" description="Disordered" evidence="3">
    <location>
        <begin position="287"/>
        <end position="404"/>
    </location>
</feature>
<dbReference type="GO" id="GO:0008270">
    <property type="term" value="F:zinc ion binding"/>
    <property type="evidence" value="ECO:0007669"/>
    <property type="project" value="UniProtKB-KW"/>
</dbReference>
<evidence type="ECO:0000259" key="4">
    <source>
        <dbReference type="PROSITE" id="PS50158"/>
    </source>
</evidence>
<sequence length="754" mass="85999">MEVTEKKENLTDDINDQIQSVTKLLEKLKRARDKQSVSPQTDEVPKVEKTYQPAEWPAEPFRSGNRNLGECFHCHKQGHYRFECPELPEDKKAKVRRSFFKRKAMVANLENAVLDDSDYPSRIDSDGYSSDDEALFCLMSDNDEEVSTADSQTSFYHINEATVSSNELDMKLMMLEDQLASISCLHVELKDENDELRNKVRKLSIDHERLNYLESQFKEFEKLKLRTADLEEENQKLKQEILEKEKVNLKFKKGSQTLDEILSHQRTGIGSSGLGYSKFTALEKGKAVAQPSDKGILKGFTRSQDQPAESYKGKGILKNPQTQPKKFGQFYQSKTPGQLKSSSQSRPSVHSSQSTRPKPPVQQRPPVQYKKPSRQTGRSVHYEKKDQFRSQAYPAKKFNQNTYRRDQINQFEPYHHYNDHLDSRNEPKRYHSTDSRRVERESKLMKRSKSVDSLNDKKPKDKSILSMKKTKDIWYLDSGCSKHMTGDREDLDGYEEIKGPLITFGDNSKSRTIGEGFVVKEKVVVNGVSHVDGLKHKLLSISQLCDNGYSVDFTKNSCNIRDKSTRVILLIGIRRGNMYIVDWNKETIDTSVQVLPSETENSQDYVDHIVPERFEVSLEEGNETGTKPVENNLVNEDTNRAETANPTNEAGGRNDENAEPTDEQATDDVITEEPAGDSAEAILPKWLRSHPTDKIVGDPRSRFQTRGSTEHALFTCFISQTEPANLGLMELASQDEDDELEEKGQGTTPAEERN</sequence>
<feature type="region of interest" description="Disordered" evidence="3">
    <location>
        <begin position="31"/>
        <end position="51"/>
    </location>
</feature>
<evidence type="ECO:0000256" key="3">
    <source>
        <dbReference type="SAM" id="MobiDB-lite"/>
    </source>
</evidence>
<dbReference type="Pfam" id="PF22936">
    <property type="entry name" value="Pol_BBD"/>
    <property type="match status" value="1"/>
</dbReference>
<feature type="compositionally biased region" description="Polar residues" evidence="3">
    <location>
        <begin position="632"/>
        <end position="648"/>
    </location>
</feature>
<dbReference type="AlphaFoldDB" id="A0AAD4P5M3"/>
<evidence type="ECO:0000313" key="6">
    <source>
        <dbReference type="Proteomes" id="UP001190926"/>
    </source>
</evidence>
<dbReference type="Proteomes" id="UP001190926">
    <property type="component" value="Unassembled WGS sequence"/>
</dbReference>